<sequence length="176" mass="20059">MAEVIYTVGHSRHGLEEFLALLHRHGIQVLADIRRFPSSRKFPHFGKEALSEALKARGIEYLGLPQLGGRRRPRPDSVNTGLTSPGFRGYADHMQTEEFQEALSVLLEAARRKTTAVMCAEGLPWRCHRWFLADLLLLRGFTVLHILPEGHLRPHRLNPLARKEGPWVIYPALNLF</sequence>
<dbReference type="PANTHER" id="PTHR39337">
    <property type="entry name" value="BLR5642 PROTEIN"/>
    <property type="match status" value="1"/>
</dbReference>
<proteinExistence type="predicted"/>
<comment type="caution">
    <text evidence="1">The sequence shown here is derived from an EMBL/GenBank/DDBJ whole genome shotgun (WGS) entry which is preliminary data.</text>
</comment>
<dbReference type="Pfam" id="PF04343">
    <property type="entry name" value="DUF488"/>
    <property type="match status" value="1"/>
</dbReference>
<evidence type="ECO:0000313" key="1">
    <source>
        <dbReference type="EMBL" id="HFC97437.1"/>
    </source>
</evidence>
<gene>
    <name evidence="1" type="ORF">ENJ40_03120</name>
</gene>
<dbReference type="AlphaFoldDB" id="A0A7C3GDE9"/>
<accession>A0A7C3GDE9</accession>
<reference evidence="1" key="1">
    <citation type="journal article" date="2020" name="mSystems">
        <title>Genome- and Community-Level Interaction Insights into Carbon Utilization and Element Cycling Functions of Hydrothermarchaeota in Hydrothermal Sediment.</title>
        <authorList>
            <person name="Zhou Z."/>
            <person name="Liu Y."/>
            <person name="Xu W."/>
            <person name="Pan J."/>
            <person name="Luo Z.H."/>
            <person name="Li M."/>
        </authorList>
    </citation>
    <scope>NUCLEOTIDE SEQUENCE [LARGE SCALE GENOMIC DNA]</scope>
    <source>
        <strain evidence="1">HyVt-483</strain>
    </source>
</reference>
<dbReference type="PANTHER" id="PTHR39337:SF1">
    <property type="entry name" value="BLR5642 PROTEIN"/>
    <property type="match status" value="1"/>
</dbReference>
<organism evidence="1">
    <name type="scientific">Thermosulfurimonas dismutans</name>
    <dbReference type="NCBI Taxonomy" id="999894"/>
    <lineage>
        <taxon>Bacteria</taxon>
        <taxon>Pseudomonadati</taxon>
        <taxon>Thermodesulfobacteriota</taxon>
        <taxon>Thermodesulfobacteria</taxon>
        <taxon>Thermodesulfobacteriales</taxon>
        <taxon>Thermodesulfobacteriaceae</taxon>
        <taxon>Thermosulfurimonas</taxon>
    </lineage>
</organism>
<dbReference type="InterPro" id="IPR014519">
    <property type="entry name" value="UCP024492"/>
</dbReference>
<dbReference type="PIRSF" id="PIRSF024492">
    <property type="entry name" value="UCP024492"/>
    <property type="match status" value="1"/>
</dbReference>
<name>A0A7C3GDE9_9BACT</name>
<dbReference type="EMBL" id="DRMH01000035">
    <property type="protein sequence ID" value="HFC97437.1"/>
    <property type="molecule type" value="Genomic_DNA"/>
</dbReference>
<dbReference type="Proteomes" id="UP000886043">
    <property type="component" value="Unassembled WGS sequence"/>
</dbReference>
<dbReference type="InterPro" id="IPR007438">
    <property type="entry name" value="DUF488"/>
</dbReference>
<protein>
    <submittedName>
        <fullName evidence="1">DUF488 domain-containing protein</fullName>
    </submittedName>
</protein>